<sequence>MINKELNFSGKIIISKDKSNRKLYKHQKEAIAALNKTITEDIYKALLVIPTGGGKTFTSVYWVMNQMINNNKKVLWIAHRHELLNQTIDTVWRKASYKNIVDNRESFTYRIISGMHDKPVNIKAEDDFIVASKDSLNRGSEYLEKWIKANRNNICIVVDEAHHAIAKTYRNIINLVEKHSTEWIRVLGLTATPTRTAENEQGLLRKVFNNGICYSVDLNRLVTEGILARPVFLQRDTYTGIKKELTSKELDFIRRSGTLPEEIAKEITLNKERNNLIVNEYIKNKEKYGKTLVFAINIDHAIALNALFKEYGIRSEFVVSSLKDINTKAAISNEENALKIKSFKEDKLDVLINVNILTEGTDIPNVQTVFMTRQTTSSILLNQMIGRGLRGVNAGGTEKAYIVSFIDQWKYKINWVSPRDLPIYGEFEMLDKKTERKIYEQKLIDIKLIENFAVEMDKSVAKKDINKNYDEVEALGAYIFTIFNEENDEEKDCQVIVFNHLKYAYEEFIDSLIYIFKKFDVDENSYDDKVEDMFLYVKDKYFSGYNLSIGFYEEEIKEILYYFNMSGNEPEYMEIKPRKVLSEKECIEKPIVVADELKFENLSMSQIRELDIDYWRALRDKVFEKYKGEDGYYYSATKEYRSLSRVFFQIDHIIPLSKGGKTVLDNLQLLTRWENLHKKDMMPIEFLEERLDYAFFQNNDFDKAKELAKDILKEDKDNIFALNILGRLSLMEGKYRGALIYANKVLNIDKENSFAMFTKGYSYYEKGKFDEAIKSLEEGIKYVDDFFAYNELGKCYSAIKKKDIALGYYYKALEEIEDIEDDEVISELYFNIGDIYFSKRKYDDSRKYLSKVIEIEEENDAAINNIGVCLERIGDLNGALEHYKKAREINGVNRLYSKNIEKLEEKISKNNLVYKD</sequence>
<proteinExistence type="predicted"/>
<dbReference type="GO" id="GO:0003677">
    <property type="term" value="F:DNA binding"/>
    <property type="evidence" value="ECO:0007669"/>
    <property type="project" value="InterPro"/>
</dbReference>
<dbReference type="RefSeq" id="WP_055276086.1">
    <property type="nucleotide sequence ID" value="NZ_CYZV01000012.1"/>
</dbReference>
<name>A0A174C369_9CLOT</name>
<keyword evidence="1" id="KW-0802">TPR repeat</keyword>
<dbReference type="GO" id="GO:0005524">
    <property type="term" value="F:ATP binding"/>
    <property type="evidence" value="ECO:0007669"/>
    <property type="project" value="InterPro"/>
</dbReference>
<feature type="domain" description="Helicase ATP-binding" evidence="2">
    <location>
        <begin position="36"/>
        <end position="211"/>
    </location>
</feature>
<dbReference type="AlphaFoldDB" id="A0A174C369"/>
<evidence type="ECO:0000259" key="3">
    <source>
        <dbReference type="PROSITE" id="PS51194"/>
    </source>
</evidence>
<dbReference type="SUPFAM" id="SSF48452">
    <property type="entry name" value="TPR-like"/>
    <property type="match status" value="1"/>
</dbReference>
<dbReference type="InterPro" id="IPR001650">
    <property type="entry name" value="Helicase_C-like"/>
</dbReference>
<reference evidence="4 5" key="1">
    <citation type="submission" date="2015-09" db="EMBL/GenBank/DDBJ databases">
        <authorList>
            <consortium name="Pathogen Informatics"/>
        </authorList>
    </citation>
    <scope>NUCLEOTIDE SEQUENCE [LARGE SCALE GENOMIC DNA]</scope>
    <source>
        <strain evidence="4 5">2789STDY5834855</strain>
    </source>
</reference>
<keyword evidence="4" id="KW-0547">Nucleotide-binding</keyword>
<dbReference type="Pfam" id="PF01844">
    <property type="entry name" value="HNH"/>
    <property type="match status" value="1"/>
</dbReference>
<dbReference type="Gene3D" id="1.25.40.10">
    <property type="entry name" value="Tetratricopeptide repeat domain"/>
    <property type="match status" value="2"/>
</dbReference>
<dbReference type="InterPro" id="IPR011990">
    <property type="entry name" value="TPR-like_helical_dom_sf"/>
</dbReference>
<keyword evidence="4" id="KW-0378">Hydrolase</keyword>
<dbReference type="InterPro" id="IPR014001">
    <property type="entry name" value="Helicase_ATP-bd"/>
</dbReference>
<dbReference type="Pfam" id="PF13181">
    <property type="entry name" value="TPR_8"/>
    <property type="match status" value="1"/>
</dbReference>
<organism evidence="4 5">
    <name type="scientific">Clostridium disporicum</name>
    <dbReference type="NCBI Taxonomy" id="84024"/>
    <lineage>
        <taxon>Bacteria</taxon>
        <taxon>Bacillati</taxon>
        <taxon>Bacillota</taxon>
        <taxon>Clostridia</taxon>
        <taxon>Eubacteriales</taxon>
        <taxon>Clostridiaceae</taxon>
        <taxon>Clostridium</taxon>
    </lineage>
</organism>
<dbReference type="GO" id="GO:0005829">
    <property type="term" value="C:cytosol"/>
    <property type="evidence" value="ECO:0007669"/>
    <property type="project" value="TreeGrafter"/>
</dbReference>
<dbReference type="SMART" id="SM00507">
    <property type="entry name" value="HNHc"/>
    <property type="match status" value="1"/>
</dbReference>
<dbReference type="Gene3D" id="3.40.50.300">
    <property type="entry name" value="P-loop containing nucleotide triphosphate hydrolases"/>
    <property type="match status" value="2"/>
</dbReference>
<dbReference type="PANTHER" id="PTHR47396">
    <property type="entry name" value="TYPE I RESTRICTION ENZYME ECOKI R PROTEIN"/>
    <property type="match status" value="1"/>
</dbReference>
<dbReference type="Gene3D" id="1.10.30.50">
    <property type="match status" value="1"/>
</dbReference>
<feature type="repeat" description="TPR" evidence="1">
    <location>
        <begin position="753"/>
        <end position="786"/>
    </location>
</feature>
<keyword evidence="4" id="KW-0347">Helicase</keyword>
<feature type="domain" description="Helicase C-terminal" evidence="3">
    <location>
        <begin position="276"/>
        <end position="460"/>
    </location>
</feature>
<dbReference type="PANTHER" id="PTHR47396:SF1">
    <property type="entry name" value="ATP-DEPENDENT HELICASE IRC3-RELATED"/>
    <property type="match status" value="1"/>
</dbReference>
<evidence type="ECO:0000313" key="5">
    <source>
        <dbReference type="Proteomes" id="UP000095558"/>
    </source>
</evidence>
<dbReference type="Proteomes" id="UP000095558">
    <property type="component" value="Unassembled WGS sequence"/>
</dbReference>
<accession>A0A174C369</accession>
<evidence type="ECO:0000256" key="1">
    <source>
        <dbReference type="PROSITE-ProRule" id="PRU00339"/>
    </source>
</evidence>
<dbReference type="SUPFAM" id="SSF52540">
    <property type="entry name" value="P-loop containing nucleoside triphosphate hydrolases"/>
    <property type="match status" value="1"/>
</dbReference>
<keyword evidence="4" id="KW-0067">ATP-binding</keyword>
<dbReference type="SMART" id="SM00487">
    <property type="entry name" value="DEXDc"/>
    <property type="match status" value="1"/>
</dbReference>
<dbReference type="InterPro" id="IPR006935">
    <property type="entry name" value="Helicase/UvrB_N"/>
</dbReference>
<dbReference type="Pfam" id="PF00271">
    <property type="entry name" value="Helicase_C"/>
    <property type="match status" value="1"/>
</dbReference>
<dbReference type="GO" id="GO:0008270">
    <property type="term" value="F:zinc ion binding"/>
    <property type="evidence" value="ECO:0007669"/>
    <property type="project" value="InterPro"/>
</dbReference>
<evidence type="ECO:0000313" key="4">
    <source>
        <dbReference type="EMBL" id="CUO07403.1"/>
    </source>
</evidence>
<dbReference type="InterPro" id="IPR002711">
    <property type="entry name" value="HNH"/>
</dbReference>
<dbReference type="CDD" id="cd00085">
    <property type="entry name" value="HNHc"/>
    <property type="match status" value="1"/>
</dbReference>
<protein>
    <submittedName>
        <fullName evidence="4">Restriction/helicase domain-containing protein</fullName>
    </submittedName>
</protein>
<dbReference type="SMART" id="SM00490">
    <property type="entry name" value="HELICc"/>
    <property type="match status" value="1"/>
</dbReference>
<dbReference type="InterPro" id="IPR050742">
    <property type="entry name" value="Helicase_Restrict-Modif_Enz"/>
</dbReference>
<dbReference type="PROSITE" id="PS51192">
    <property type="entry name" value="HELICASE_ATP_BIND_1"/>
    <property type="match status" value="1"/>
</dbReference>
<dbReference type="Pfam" id="PF04851">
    <property type="entry name" value="ResIII"/>
    <property type="match status" value="1"/>
</dbReference>
<dbReference type="GO" id="GO:0004519">
    <property type="term" value="F:endonuclease activity"/>
    <property type="evidence" value="ECO:0007669"/>
    <property type="project" value="InterPro"/>
</dbReference>
<gene>
    <name evidence="4" type="ORF">ERS852470_01380</name>
</gene>
<dbReference type="GO" id="GO:0004386">
    <property type="term" value="F:helicase activity"/>
    <property type="evidence" value="ECO:0007669"/>
    <property type="project" value="UniProtKB-KW"/>
</dbReference>
<dbReference type="InterPro" id="IPR027417">
    <property type="entry name" value="P-loop_NTPase"/>
</dbReference>
<dbReference type="SMART" id="SM00028">
    <property type="entry name" value="TPR"/>
    <property type="match status" value="5"/>
</dbReference>
<feature type="repeat" description="TPR" evidence="1">
    <location>
        <begin position="826"/>
        <end position="859"/>
    </location>
</feature>
<dbReference type="GO" id="GO:0016787">
    <property type="term" value="F:hydrolase activity"/>
    <property type="evidence" value="ECO:0007669"/>
    <property type="project" value="InterPro"/>
</dbReference>
<dbReference type="Pfam" id="PF13432">
    <property type="entry name" value="TPR_16"/>
    <property type="match status" value="1"/>
</dbReference>
<dbReference type="InterPro" id="IPR019734">
    <property type="entry name" value="TPR_rpt"/>
</dbReference>
<dbReference type="EMBL" id="CYZV01000012">
    <property type="protein sequence ID" value="CUO07403.1"/>
    <property type="molecule type" value="Genomic_DNA"/>
</dbReference>
<dbReference type="InterPro" id="IPR003615">
    <property type="entry name" value="HNH_nuc"/>
</dbReference>
<evidence type="ECO:0000259" key="2">
    <source>
        <dbReference type="PROSITE" id="PS51192"/>
    </source>
</evidence>
<dbReference type="PROSITE" id="PS51194">
    <property type="entry name" value="HELICASE_CTER"/>
    <property type="match status" value="1"/>
</dbReference>
<dbReference type="PROSITE" id="PS50005">
    <property type="entry name" value="TPR"/>
    <property type="match status" value="2"/>
</dbReference>